<keyword evidence="11" id="KW-0560">Oxidoreductase</keyword>
<evidence type="ECO:0000259" key="18">
    <source>
        <dbReference type="Pfam" id="PF08030"/>
    </source>
</evidence>
<dbReference type="GO" id="GO:0006879">
    <property type="term" value="P:intracellular iron ion homeostasis"/>
    <property type="evidence" value="ECO:0007669"/>
    <property type="project" value="TreeGrafter"/>
</dbReference>
<keyword evidence="10 15" id="KW-1133">Transmembrane helix</keyword>
<evidence type="ECO:0000256" key="11">
    <source>
        <dbReference type="ARBA" id="ARBA00023002"/>
    </source>
</evidence>
<keyword evidence="7" id="KW-0274">FAD</keyword>
<dbReference type="InterPro" id="IPR039261">
    <property type="entry name" value="FNR_nucleotide-bd"/>
</dbReference>
<dbReference type="CDD" id="cd06186">
    <property type="entry name" value="NOX_Duox_like_FAD_NADP"/>
    <property type="match status" value="1"/>
</dbReference>
<evidence type="ECO:0000256" key="13">
    <source>
        <dbReference type="ARBA" id="ARBA00023065"/>
    </source>
</evidence>
<evidence type="ECO:0000256" key="4">
    <source>
        <dbReference type="ARBA" id="ARBA00022617"/>
    </source>
</evidence>
<evidence type="ECO:0000256" key="10">
    <source>
        <dbReference type="ARBA" id="ARBA00022989"/>
    </source>
</evidence>
<feature type="transmembrane region" description="Helical" evidence="15">
    <location>
        <begin position="301"/>
        <end position="319"/>
    </location>
</feature>
<keyword evidence="20" id="KW-1185">Reference proteome</keyword>
<keyword evidence="9" id="KW-0249">Electron transport</keyword>
<dbReference type="GO" id="GO:0005886">
    <property type="term" value="C:plasma membrane"/>
    <property type="evidence" value="ECO:0007669"/>
    <property type="project" value="TreeGrafter"/>
</dbReference>
<feature type="domain" description="Ferric reductase NAD binding" evidence="18">
    <location>
        <begin position="519"/>
        <end position="649"/>
    </location>
</feature>
<keyword evidence="6 15" id="KW-0812">Transmembrane</keyword>
<feature type="domain" description="Ferric oxidoreductase" evidence="16">
    <location>
        <begin position="258"/>
        <end position="376"/>
    </location>
</feature>
<keyword evidence="5" id="KW-0285">Flavoprotein</keyword>
<dbReference type="InterPro" id="IPR013121">
    <property type="entry name" value="Fe_red_NAD-bd_6"/>
</dbReference>
<evidence type="ECO:0000256" key="3">
    <source>
        <dbReference type="ARBA" id="ARBA00022448"/>
    </source>
</evidence>
<dbReference type="Pfam" id="PF01794">
    <property type="entry name" value="Ferric_reduct"/>
    <property type="match status" value="1"/>
</dbReference>
<feature type="transmembrane region" description="Helical" evidence="15">
    <location>
        <begin position="218"/>
        <end position="239"/>
    </location>
</feature>
<dbReference type="GO" id="GO:0015677">
    <property type="term" value="P:copper ion import"/>
    <property type="evidence" value="ECO:0007669"/>
    <property type="project" value="TreeGrafter"/>
</dbReference>
<dbReference type="AlphaFoldDB" id="A0A1G4KJV6"/>
<dbReference type="InterPro" id="IPR051410">
    <property type="entry name" value="Ferric/Cupric_Reductase"/>
</dbReference>
<dbReference type="GO" id="GO:0000293">
    <property type="term" value="F:ferric-chelate reductase activity"/>
    <property type="evidence" value="ECO:0007669"/>
    <property type="project" value="UniProtKB-ARBA"/>
</dbReference>
<evidence type="ECO:0000256" key="8">
    <source>
        <dbReference type="ARBA" id="ARBA00022857"/>
    </source>
</evidence>
<accession>A0A1G4KJV6</accession>
<keyword evidence="14 15" id="KW-0472">Membrane</keyword>
<evidence type="ECO:0000256" key="5">
    <source>
        <dbReference type="ARBA" id="ARBA00022630"/>
    </source>
</evidence>
<evidence type="ECO:0000259" key="16">
    <source>
        <dbReference type="Pfam" id="PF01794"/>
    </source>
</evidence>
<dbReference type="Pfam" id="PF08030">
    <property type="entry name" value="NAD_binding_6"/>
    <property type="match status" value="1"/>
</dbReference>
<feature type="transmembrane region" description="Helical" evidence="15">
    <location>
        <begin position="384"/>
        <end position="403"/>
    </location>
</feature>
<proteinExistence type="predicted"/>
<feature type="transmembrane region" description="Helical" evidence="15">
    <location>
        <begin position="331"/>
        <end position="354"/>
    </location>
</feature>
<dbReference type="GO" id="GO:0006826">
    <property type="term" value="P:iron ion transport"/>
    <property type="evidence" value="ECO:0007669"/>
    <property type="project" value="TreeGrafter"/>
</dbReference>
<dbReference type="Proteomes" id="UP000191024">
    <property type="component" value="Chromosome H"/>
</dbReference>
<evidence type="ECO:0000313" key="20">
    <source>
        <dbReference type="Proteomes" id="UP000191024"/>
    </source>
</evidence>
<feature type="domain" description="FAD-binding 8" evidence="17">
    <location>
        <begin position="418"/>
        <end position="513"/>
    </location>
</feature>
<dbReference type="PANTHER" id="PTHR32361">
    <property type="entry name" value="FERRIC/CUPRIC REDUCTASE TRANSMEMBRANE COMPONENT"/>
    <property type="match status" value="1"/>
</dbReference>
<comment type="subcellular location">
    <subcellularLocation>
        <location evidence="2">Membrane</location>
        <topology evidence="2">Multi-pass membrane protein</topology>
    </subcellularLocation>
</comment>
<sequence>MREVFFSFLASLQTQPLKDSLQKLITCVGEAESYSWLFNETESDGSYYYKACGGFVPFTQTTLNSYLSFPENSNLTEAFKEYSALCTAFTSLDPTADSLFSAWINGTQFLINSTNVNKSIPSTFPIRLSQERLLSSFQSLHQLYFNFTLAFRSGVLINGVVLFLAFFLFLTKRSKLKNKMVRYLKSKLVLPALFDTSHHAETKISRNLRTILPTRGEFLAVMLFVSINFIFTACSYPMLATHDQSKAYFFMRCIANRTGGLAMSLMPLTILTAGRNNLLLELTGLPFSSMIFFHKWIARMMTFQGSLHGLLWIGYGIFLDPSPVVSQFSEGYWNWGIGISLVSVGLVILSIYALRTSGYELFLAIHILLGVIFLYGTFKHCEQFGWVGWIYMASFLWVADRLLRLWHLLISFGGYRTATVELVSEYDSLLRLAITSREKESFEFFPGCYGYLYIMDRKLFWQSHPFTLYEHEGHFEILMKAKEGITQKLFSKITSKGVKIPLRVVLEGPYGKEAPLSDYSQVLIITSGAGIPGPVSYLEKVLTSPGRVSDLLFVWVVPNESVLLAMSGKLISVLMNRISSDMKFEICIYLTRSYEEEFSGSISKDVKIRHGRPNVEQIIDNFCQQENADAAVLSCCNPSLDDFVRKQVARNVLYTNRQLDFYDELQVW</sequence>
<evidence type="ECO:0000313" key="19">
    <source>
        <dbReference type="EMBL" id="SCV04855.1"/>
    </source>
</evidence>
<keyword evidence="4" id="KW-0349">Heme</keyword>
<evidence type="ECO:0000259" key="17">
    <source>
        <dbReference type="Pfam" id="PF08022"/>
    </source>
</evidence>
<reference evidence="20" key="1">
    <citation type="submission" date="2016-03" db="EMBL/GenBank/DDBJ databases">
        <authorList>
            <person name="Devillers H."/>
        </authorList>
    </citation>
    <scope>NUCLEOTIDE SEQUENCE [LARGE SCALE GENOMIC DNA]</scope>
</reference>
<dbReference type="SFLD" id="SFLDS00052">
    <property type="entry name" value="Ferric_Reductase_Domain"/>
    <property type="match status" value="1"/>
</dbReference>
<evidence type="ECO:0000256" key="1">
    <source>
        <dbReference type="ARBA" id="ARBA00001974"/>
    </source>
</evidence>
<evidence type="ECO:0000256" key="9">
    <source>
        <dbReference type="ARBA" id="ARBA00022982"/>
    </source>
</evidence>
<keyword evidence="4" id="KW-0479">Metal-binding</keyword>
<evidence type="ECO:0000256" key="15">
    <source>
        <dbReference type="SAM" id="Phobius"/>
    </source>
</evidence>
<evidence type="ECO:0000256" key="14">
    <source>
        <dbReference type="ARBA" id="ARBA00023136"/>
    </source>
</evidence>
<evidence type="ECO:0000256" key="7">
    <source>
        <dbReference type="ARBA" id="ARBA00022827"/>
    </source>
</evidence>
<organism evidence="19 20">
    <name type="scientific">Lachancea mirantina</name>
    <dbReference type="NCBI Taxonomy" id="1230905"/>
    <lineage>
        <taxon>Eukaryota</taxon>
        <taxon>Fungi</taxon>
        <taxon>Dikarya</taxon>
        <taxon>Ascomycota</taxon>
        <taxon>Saccharomycotina</taxon>
        <taxon>Saccharomycetes</taxon>
        <taxon>Saccharomycetales</taxon>
        <taxon>Saccharomycetaceae</taxon>
        <taxon>Lachancea</taxon>
    </lineage>
</organism>
<keyword evidence="12" id="KW-0408">Iron</keyword>
<dbReference type="Gene3D" id="3.40.50.80">
    <property type="entry name" value="Nucleotide-binding domain of ferredoxin-NADP reductase (FNR) module"/>
    <property type="match status" value="1"/>
</dbReference>
<dbReference type="Pfam" id="PF08022">
    <property type="entry name" value="FAD_binding_8"/>
    <property type="match status" value="1"/>
</dbReference>
<dbReference type="OrthoDB" id="167398at2759"/>
<dbReference type="InterPro" id="IPR013112">
    <property type="entry name" value="FAD-bd_8"/>
</dbReference>
<evidence type="ECO:0000256" key="12">
    <source>
        <dbReference type="ARBA" id="ARBA00023004"/>
    </source>
</evidence>
<dbReference type="EMBL" id="LT598468">
    <property type="protein sequence ID" value="SCV04855.1"/>
    <property type="molecule type" value="Genomic_DNA"/>
</dbReference>
<comment type="cofactor">
    <cofactor evidence="1">
        <name>FAD</name>
        <dbReference type="ChEBI" id="CHEBI:57692"/>
    </cofactor>
</comment>
<feature type="transmembrane region" description="Helical" evidence="15">
    <location>
        <begin position="143"/>
        <end position="170"/>
    </location>
</feature>
<keyword evidence="13" id="KW-0406">Ion transport</keyword>
<feature type="transmembrane region" description="Helical" evidence="15">
    <location>
        <begin position="361"/>
        <end position="378"/>
    </location>
</feature>
<keyword evidence="8" id="KW-0521">NADP</keyword>
<dbReference type="InterPro" id="IPR013130">
    <property type="entry name" value="Fe3_Rdtase_TM_dom"/>
</dbReference>
<dbReference type="PANTHER" id="PTHR32361:SF9">
    <property type="entry name" value="FERRIC REDUCTASE TRANSMEMBRANE COMPONENT 3-RELATED"/>
    <property type="match status" value="1"/>
</dbReference>
<gene>
    <name evidence="19" type="ORF">LAMI_0H19988G</name>
</gene>
<protein>
    <submittedName>
        <fullName evidence="19">LAMI_0H19988g1_1</fullName>
    </submittedName>
</protein>
<evidence type="ECO:0000256" key="2">
    <source>
        <dbReference type="ARBA" id="ARBA00004141"/>
    </source>
</evidence>
<evidence type="ECO:0000256" key="6">
    <source>
        <dbReference type="ARBA" id="ARBA00022692"/>
    </source>
</evidence>
<dbReference type="SFLD" id="SFLDG01168">
    <property type="entry name" value="Ferric_reductase_subgroup_(FRE"/>
    <property type="match status" value="1"/>
</dbReference>
<name>A0A1G4KJV6_9SACH</name>
<keyword evidence="3" id="KW-0813">Transport</keyword>